<evidence type="ECO:0000256" key="2">
    <source>
        <dbReference type="SAM" id="SignalP"/>
    </source>
</evidence>
<gene>
    <name evidence="3" type="ORF">CWS72_20095</name>
</gene>
<comment type="caution">
    <text evidence="3">The sequence shown here is derived from an EMBL/GenBank/DDBJ whole genome shotgun (WGS) entry which is preliminary data.</text>
</comment>
<feature type="compositionally biased region" description="Low complexity" evidence="1">
    <location>
        <begin position="56"/>
        <end position="80"/>
    </location>
</feature>
<dbReference type="RefSeq" id="WP_101252426.1">
    <property type="nucleotide sequence ID" value="NZ_PIUM01000027.1"/>
</dbReference>
<sequence length="624" mass="64355">MSASSVEPKATRASCRVTPWRLAVLLALSPLAALAQDGPTPLTPSAAPQFAPPQSTPATPAQSILPPPSAVIVSPSAGSPTPEGVLPRGERIQVQDLGVLDANATGVIDEGHGGFGSDMWAGSSMNIVQKVLPLMPGATPWRSLRALERKLLLTTAAVPAGKPVGDSLIKLRADRLWAMGDVDGLNALLKGVPDPAFTPALRRLQVDAALVAGDSAGACQQAAALRSQAASDAYPAKLQVYCQFSTGKGNEAGLGVDLLREQKVNDPAFFAAADALAGIAPGKMDGFANPTPLTLAMARAAKLPLPESVASATSSPSLLRAIATMDSATTEARLAAAEKAESLGSIDTELLRQLYEQVTFTTQELSAPVNAAGTDKGVRSRALLFRAAVQQTLPTAKVEIIAKALGLAGDGPAYFTAARLYAPQITALRPTPELASFAVVAARALYAAQRSDAAAPWVALARGGDPSVAGAAAGLWPLTRMAGAGTPQTIPSATLAAWRKARGELPPAVALRRQLTCFGLLTALGDKIAADEWQTLYDEPQPTAAPAQPPATALRGVLWQGLRVASDELRQGETVMFSLATLGEVGLNQADPTDLYRIVAALRLIGLDADARALAVEAAIANGL</sequence>
<feature type="chain" id="PRO_5014626005" evidence="2">
    <location>
        <begin position="36"/>
        <end position="624"/>
    </location>
</feature>
<dbReference type="OrthoDB" id="8477642at2"/>
<feature type="signal peptide" evidence="2">
    <location>
        <begin position="1"/>
        <end position="35"/>
    </location>
</feature>
<evidence type="ECO:0000256" key="1">
    <source>
        <dbReference type="SAM" id="MobiDB-lite"/>
    </source>
</evidence>
<reference evidence="4" key="1">
    <citation type="submission" date="2017-12" db="EMBL/GenBank/DDBJ databases">
        <title>Draft genome sequence of Telmatospirillum siberiense 26-4b1T, an acidotolerant peatland alphaproteobacterium potentially involved in sulfur cycling.</title>
        <authorList>
            <person name="Hausmann B."/>
            <person name="Pjevac P."/>
            <person name="Schreck K."/>
            <person name="Herbold C.W."/>
            <person name="Daims H."/>
            <person name="Wagner M."/>
            <person name="Pester M."/>
            <person name="Loy A."/>
        </authorList>
    </citation>
    <scope>NUCLEOTIDE SEQUENCE [LARGE SCALE GENOMIC DNA]</scope>
    <source>
        <strain evidence="4">26-4b1</strain>
    </source>
</reference>
<accession>A0A2N3PQV6</accession>
<dbReference type="Proteomes" id="UP000233293">
    <property type="component" value="Unassembled WGS sequence"/>
</dbReference>
<proteinExistence type="predicted"/>
<keyword evidence="2" id="KW-0732">Signal</keyword>
<organism evidence="3 4">
    <name type="scientific">Telmatospirillum siberiense</name>
    <dbReference type="NCBI Taxonomy" id="382514"/>
    <lineage>
        <taxon>Bacteria</taxon>
        <taxon>Pseudomonadati</taxon>
        <taxon>Pseudomonadota</taxon>
        <taxon>Alphaproteobacteria</taxon>
        <taxon>Rhodospirillales</taxon>
        <taxon>Rhodospirillaceae</taxon>
        <taxon>Telmatospirillum</taxon>
    </lineage>
</organism>
<dbReference type="AlphaFoldDB" id="A0A2N3PQV6"/>
<evidence type="ECO:0000313" key="4">
    <source>
        <dbReference type="Proteomes" id="UP000233293"/>
    </source>
</evidence>
<protein>
    <submittedName>
        <fullName evidence="3">Antifreeze protein</fullName>
    </submittedName>
</protein>
<name>A0A2N3PQV6_9PROT</name>
<evidence type="ECO:0000313" key="3">
    <source>
        <dbReference type="EMBL" id="PKU22776.1"/>
    </source>
</evidence>
<keyword evidence="4" id="KW-1185">Reference proteome</keyword>
<dbReference type="EMBL" id="PIUM01000027">
    <property type="protein sequence ID" value="PKU22776.1"/>
    <property type="molecule type" value="Genomic_DNA"/>
</dbReference>
<feature type="region of interest" description="Disordered" evidence="1">
    <location>
        <begin position="39"/>
        <end position="86"/>
    </location>
</feature>